<dbReference type="Proteomes" id="UP000054279">
    <property type="component" value="Unassembled WGS sequence"/>
</dbReference>
<protein>
    <submittedName>
        <fullName evidence="2">Uncharacterized protein</fullName>
    </submittedName>
</protein>
<evidence type="ECO:0000313" key="3">
    <source>
        <dbReference type="Proteomes" id="UP000054279"/>
    </source>
</evidence>
<dbReference type="AlphaFoldDB" id="A0A0C9VR18"/>
<name>A0A0C9VR18_SPHS4</name>
<evidence type="ECO:0000256" key="1">
    <source>
        <dbReference type="SAM" id="MobiDB-lite"/>
    </source>
</evidence>
<dbReference type="HOGENOM" id="CLU_1409636_0_0_1"/>
<dbReference type="EMBL" id="KN837145">
    <property type="protein sequence ID" value="KIJ40361.1"/>
    <property type="molecule type" value="Genomic_DNA"/>
</dbReference>
<gene>
    <name evidence="2" type="ORF">M422DRAFT_256915</name>
</gene>
<proteinExistence type="predicted"/>
<reference evidence="2 3" key="1">
    <citation type="submission" date="2014-06" db="EMBL/GenBank/DDBJ databases">
        <title>Evolutionary Origins and Diversification of the Mycorrhizal Mutualists.</title>
        <authorList>
            <consortium name="DOE Joint Genome Institute"/>
            <consortium name="Mycorrhizal Genomics Consortium"/>
            <person name="Kohler A."/>
            <person name="Kuo A."/>
            <person name="Nagy L.G."/>
            <person name="Floudas D."/>
            <person name="Copeland A."/>
            <person name="Barry K.W."/>
            <person name="Cichocki N."/>
            <person name="Veneault-Fourrey C."/>
            <person name="LaButti K."/>
            <person name="Lindquist E.A."/>
            <person name="Lipzen A."/>
            <person name="Lundell T."/>
            <person name="Morin E."/>
            <person name="Murat C."/>
            <person name="Riley R."/>
            <person name="Ohm R."/>
            <person name="Sun H."/>
            <person name="Tunlid A."/>
            <person name="Henrissat B."/>
            <person name="Grigoriev I.V."/>
            <person name="Hibbett D.S."/>
            <person name="Martin F."/>
        </authorList>
    </citation>
    <scope>NUCLEOTIDE SEQUENCE [LARGE SCALE GENOMIC DNA]</scope>
    <source>
        <strain evidence="2 3">SS14</strain>
    </source>
</reference>
<accession>A0A0C9VR18</accession>
<feature type="region of interest" description="Disordered" evidence="1">
    <location>
        <begin position="166"/>
        <end position="193"/>
    </location>
</feature>
<sequence>MKFKVAYISPAVVAGTNVAKYEGMESFRVELGRANSGITGGSGRIDGECCNKGMEHMACGVNGRTMGGSGGTVIKGAVMKGQNIWSALSAGAGSGSGSYSSGMTQMKTSNTNEFKTGTSKAAAVTLTLTMTAQPGHPYMSYYAEYYLYAAYQGVLAANQAQAQTQAQGSITAKGQATSSTATSQQPSSQAQQS</sequence>
<organism evidence="2 3">
    <name type="scientific">Sphaerobolus stellatus (strain SS14)</name>
    <dbReference type="NCBI Taxonomy" id="990650"/>
    <lineage>
        <taxon>Eukaryota</taxon>
        <taxon>Fungi</taxon>
        <taxon>Dikarya</taxon>
        <taxon>Basidiomycota</taxon>
        <taxon>Agaricomycotina</taxon>
        <taxon>Agaricomycetes</taxon>
        <taxon>Phallomycetidae</taxon>
        <taxon>Geastrales</taxon>
        <taxon>Sphaerobolaceae</taxon>
        <taxon>Sphaerobolus</taxon>
    </lineage>
</organism>
<evidence type="ECO:0000313" key="2">
    <source>
        <dbReference type="EMBL" id="KIJ40361.1"/>
    </source>
</evidence>
<keyword evidence="3" id="KW-1185">Reference proteome</keyword>
<feature type="compositionally biased region" description="Low complexity" evidence="1">
    <location>
        <begin position="175"/>
        <end position="193"/>
    </location>
</feature>